<keyword evidence="1" id="KW-0812">Transmembrane</keyword>
<organism evidence="3 4">
    <name type="scientific">Chungangia koreensis</name>
    <dbReference type="NCBI Taxonomy" id="752657"/>
    <lineage>
        <taxon>Bacteria</taxon>
        <taxon>Bacillati</taxon>
        <taxon>Bacillota</taxon>
        <taxon>Bacilli</taxon>
        <taxon>Lactobacillales</taxon>
        <taxon>Chungangia</taxon>
    </lineage>
</organism>
<accession>A0ABV8X411</accession>
<evidence type="ECO:0000313" key="4">
    <source>
        <dbReference type="Proteomes" id="UP001595817"/>
    </source>
</evidence>
<keyword evidence="1" id="KW-1133">Transmembrane helix</keyword>
<feature type="transmembrane region" description="Helical" evidence="1">
    <location>
        <begin position="20"/>
        <end position="39"/>
    </location>
</feature>
<dbReference type="InterPro" id="IPR011055">
    <property type="entry name" value="Dup_hybrid_motif"/>
</dbReference>
<evidence type="ECO:0000259" key="2">
    <source>
        <dbReference type="Pfam" id="PF01551"/>
    </source>
</evidence>
<comment type="caution">
    <text evidence="3">The sequence shown here is derived from an EMBL/GenBank/DDBJ whole genome shotgun (WGS) entry which is preliminary data.</text>
</comment>
<dbReference type="PANTHER" id="PTHR21666">
    <property type="entry name" value="PEPTIDASE-RELATED"/>
    <property type="match status" value="1"/>
</dbReference>
<dbReference type="PANTHER" id="PTHR21666:SF291">
    <property type="entry name" value="STAGE II SPORULATION PROTEIN Q"/>
    <property type="match status" value="1"/>
</dbReference>
<dbReference type="InterPro" id="IPR050570">
    <property type="entry name" value="Cell_wall_metabolism_enzyme"/>
</dbReference>
<dbReference type="CDD" id="cd12797">
    <property type="entry name" value="M23_peptidase"/>
    <property type="match status" value="1"/>
</dbReference>
<sequence length="217" mass="23897">MREDKTKQTSQTSKQKKAWFWPAIYGGIAVLFVGMIWGYTALMDDSSKDSGEVADGGKGGQVTVETNASAEKLKYPFDEANLENMKVLQRFYDVEADAESRESALLVFNQTYVTNNGITVSMNNEPFEVLAAMSGTVEKVTSDPFMGNEVILSHANGMKTVYRSVTGVLVKEGDQVVQGDPLATTTENEWNPTAGVHLHFEVLQDGVYQNPQSYLAF</sequence>
<dbReference type="Proteomes" id="UP001595817">
    <property type="component" value="Unassembled WGS sequence"/>
</dbReference>
<dbReference type="RefSeq" id="WP_378154742.1">
    <property type="nucleotide sequence ID" value="NZ_JBHSEC010000019.1"/>
</dbReference>
<dbReference type="Gene3D" id="2.70.70.10">
    <property type="entry name" value="Glucose Permease (Domain IIA)"/>
    <property type="match status" value="1"/>
</dbReference>
<dbReference type="Pfam" id="PF01551">
    <property type="entry name" value="Peptidase_M23"/>
    <property type="match status" value="1"/>
</dbReference>
<dbReference type="InterPro" id="IPR016047">
    <property type="entry name" value="M23ase_b-sheet_dom"/>
</dbReference>
<dbReference type="SUPFAM" id="SSF51261">
    <property type="entry name" value="Duplicated hybrid motif"/>
    <property type="match status" value="1"/>
</dbReference>
<proteinExistence type="predicted"/>
<feature type="domain" description="M23ase beta-sheet core" evidence="2">
    <location>
        <begin position="115"/>
        <end position="211"/>
    </location>
</feature>
<keyword evidence="1" id="KW-0472">Membrane</keyword>
<reference evidence="4" key="1">
    <citation type="journal article" date="2019" name="Int. J. Syst. Evol. Microbiol.">
        <title>The Global Catalogue of Microorganisms (GCM) 10K type strain sequencing project: providing services to taxonomists for standard genome sequencing and annotation.</title>
        <authorList>
            <consortium name="The Broad Institute Genomics Platform"/>
            <consortium name="The Broad Institute Genome Sequencing Center for Infectious Disease"/>
            <person name="Wu L."/>
            <person name="Ma J."/>
        </authorList>
    </citation>
    <scope>NUCLEOTIDE SEQUENCE [LARGE SCALE GENOMIC DNA]</scope>
    <source>
        <strain evidence="4">CCUG 59778</strain>
    </source>
</reference>
<evidence type="ECO:0000256" key="1">
    <source>
        <dbReference type="SAM" id="Phobius"/>
    </source>
</evidence>
<name>A0ABV8X411_9LACT</name>
<protein>
    <submittedName>
        <fullName evidence="3">Peptidoglycan DD-metalloendopeptidase family protein</fullName>
    </submittedName>
</protein>
<keyword evidence="4" id="KW-1185">Reference proteome</keyword>
<evidence type="ECO:0000313" key="3">
    <source>
        <dbReference type="EMBL" id="MFC4410656.1"/>
    </source>
</evidence>
<gene>
    <name evidence="3" type="ORF">ACFOZY_09550</name>
</gene>
<dbReference type="EMBL" id="JBHSEC010000019">
    <property type="protein sequence ID" value="MFC4410656.1"/>
    <property type="molecule type" value="Genomic_DNA"/>
</dbReference>